<reference evidence="2 3" key="1">
    <citation type="submission" date="2022-06" db="EMBL/GenBank/DDBJ databases">
        <title>Isolation of gut microbiota from human fecal samples.</title>
        <authorList>
            <person name="Pamer E.G."/>
            <person name="Barat B."/>
            <person name="Waligurski E."/>
            <person name="Medina S."/>
            <person name="Paddock L."/>
            <person name="Mostad J."/>
        </authorList>
    </citation>
    <scope>NUCLEOTIDE SEQUENCE [LARGE SCALE GENOMIC DNA]</scope>
    <source>
        <strain evidence="2 3">SL.3.17</strain>
    </source>
</reference>
<keyword evidence="1" id="KW-1133">Transmembrane helix</keyword>
<dbReference type="RefSeq" id="WP_256132179.1">
    <property type="nucleotide sequence ID" value="NZ_JANFXK010000009.1"/>
</dbReference>
<evidence type="ECO:0000256" key="1">
    <source>
        <dbReference type="SAM" id="Phobius"/>
    </source>
</evidence>
<feature type="transmembrane region" description="Helical" evidence="1">
    <location>
        <begin position="102"/>
        <end position="123"/>
    </location>
</feature>
<feature type="transmembrane region" description="Helical" evidence="1">
    <location>
        <begin position="6"/>
        <end position="25"/>
    </location>
</feature>
<keyword evidence="1" id="KW-0472">Membrane</keyword>
<dbReference type="EMBL" id="JANFXK010000009">
    <property type="protein sequence ID" value="MCQ4636989.1"/>
    <property type="molecule type" value="Genomic_DNA"/>
</dbReference>
<dbReference type="InterPro" id="IPR023813">
    <property type="entry name" value="HsmA-like"/>
</dbReference>
<protein>
    <submittedName>
        <fullName evidence="2">HsmA family protein</fullName>
    </submittedName>
</protein>
<dbReference type="NCBIfam" id="TIGR03987">
    <property type="entry name" value="HsmA family protein"/>
    <property type="match status" value="1"/>
</dbReference>
<organism evidence="2 3">
    <name type="scientific">Anaerovorax odorimutans</name>
    <dbReference type="NCBI Taxonomy" id="109327"/>
    <lineage>
        <taxon>Bacteria</taxon>
        <taxon>Bacillati</taxon>
        <taxon>Bacillota</taxon>
        <taxon>Clostridia</taxon>
        <taxon>Peptostreptococcales</taxon>
        <taxon>Anaerovoracaceae</taxon>
        <taxon>Anaerovorax</taxon>
    </lineage>
</organism>
<accession>A0ABT1RP68</accession>
<sequence>MSILLIWAIICMTLALTFYTIGVFAERKMGTLLKWHCAVFWLGFLCDSTGTTIMGQLSGNTFSFSLHGITGLIALLLMAFHAIWATVILIKRDDQAKKTFHKFSIVVWSVWLIPYIVGLFIGMF</sequence>
<feature type="transmembrane region" description="Helical" evidence="1">
    <location>
        <begin position="69"/>
        <end position="90"/>
    </location>
</feature>
<dbReference type="Proteomes" id="UP001524502">
    <property type="component" value="Unassembled WGS sequence"/>
</dbReference>
<feature type="transmembrane region" description="Helical" evidence="1">
    <location>
        <begin position="37"/>
        <end position="57"/>
    </location>
</feature>
<comment type="caution">
    <text evidence="2">The sequence shown here is derived from an EMBL/GenBank/DDBJ whole genome shotgun (WGS) entry which is preliminary data.</text>
</comment>
<keyword evidence="1" id="KW-0812">Transmembrane</keyword>
<gene>
    <name evidence="2" type="ORF">NE619_09620</name>
</gene>
<keyword evidence="3" id="KW-1185">Reference proteome</keyword>
<evidence type="ECO:0000313" key="2">
    <source>
        <dbReference type="EMBL" id="MCQ4636989.1"/>
    </source>
</evidence>
<proteinExistence type="predicted"/>
<name>A0ABT1RP68_9FIRM</name>
<evidence type="ECO:0000313" key="3">
    <source>
        <dbReference type="Proteomes" id="UP001524502"/>
    </source>
</evidence>